<dbReference type="AlphaFoldDB" id="E6XD77"/>
<dbReference type="HOGENOM" id="CLU_2449205_0_0_10"/>
<keyword evidence="3" id="KW-1185">Reference proteome</keyword>
<organism evidence="2 3">
    <name type="scientific">Cellulophaga algicola (strain DSM 14237 / IC166 / ACAM 630)</name>
    <dbReference type="NCBI Taxonomy" id="688270"/>
    <lineage>
        <taxon>Bacteria</taxon>
        <taxon>Pseudomonadati</taxon>
        <taxon>Bacteroidota</taxon>
        <taxon>Flavobacteriia</taxon>
        <taxon>Flavobacteriales</taxon>
        <taxon>Flavobacteriaceae</taxon>
        <taxon>Cellulophaga</taxon>
    </lineage>
</organism>
<feature type="transmembrane region" description="Helical" evidence="1">
    <location>
        <begin position="20"/>
        <end position="41"/>
    </location>
</feature>
<name>E6XD77_CELAD</name>
<reference evidence="2 3" key="1">
    <citation type="journal article" date="2010" name="Stand. Genomic Sci.">
        <title>Complete genome sequence of Cellulophaga algicola type strain (IC166).</title>
        <authorList>
            <person name="Abt B."/>
            <person name="Lu M."/>
            <person name="Misra M."/>
            <person name="Han C."/>
            <person name="Nolan M."/>
            <person name="Lucas S."/>
            <person name="Hammon N."/>
            <person name="Deshpande S."/>
            <person name="Cheng J.F."/>
            <person name="Tapia R."/>
            <person name="Goodwin L."/>
            <person name="Pitluck S."/>
            <person name="Liolios K."/>
            <person name="Pagani I."/>
            <person name="Ivanova N."/>
            <person name="Mavromatis K."/>
            <person name="Ovchinikova G."/>
            <person name="Pati A."/>
            <person name="Chen A."/>
            <person name="Palaniappan K."/>
            <person name="Land M."/>
            <person name="Hauser L."/>
            <person name="Chang Y.J."/>
            <person name="Jeffries C.D."/>
            <person name="Detter J.C."/>
            <person name="Brambilla E."/>
            <person name="Rohde M."/>
            <person name="Tindall B.J."/>
            <person name="Goker M."/>
            <person name="Woyke T."/>
            <person name="Bristow J."/>
            <person name="Eisen J.A."/>
            <person name="Markowitz V."/>
            <person name="Hugenholtz P."/>
            <person name="Kyrpides N.C."/>
            <person name="Klenk H.P."/>
            <person name="Lapidus A."/>
        </authorList>
    </citation>
    <scope>NUCLEOTIDE SEQUENCE [LARGE SCALE GENOMIC DNA]</scope>
    <source>
        <strain evidence="3">DSM 14237 / IC166 / ACAM 630</strain>
    </source>
</reference>
<gene>
    <name evidence="2" type="ordered locus">Celal_0651</name>
</gene>
<evidence type="ECO:0000313" key="3">
    <source>
        <dbReference type="Proteomes" id="UP000008634"/>
    </source>
</evidence>
<proteinExistence type="predicted"/>
<evidence type="ECO:0000313" key="2">
    <source>
        <dbReference type="EMBL" id="ADV47990.1"/>
    </source>
</evidence>
<dbReference type="STRING" id="688270.Celal_0651"/>
<dbReference type="Proteomes" id="UP000008634">
    <property type="component" value="Chromosome"/>
</dbReference>
<feature type="transmembrane region" description="Helical" evidence="1">
    <location>
        <begin position="47"/>
        <end position="67"/>
    </location>
</feature>
<keyword evidence="1" id="KW-0472">Membrane</keyword>
<dbReference type="RefSeq" id="WP_013549480.1">
    <property type="nucleotide sequence ID" value="NC_014934.1"/>
</dbReference>
<sequence length="89" mass="9781">MNLTENTSEKLQGELKGMKVITGALIGVLGALFLFCVYGLMTNEDNTFFISMIVVPIVLGAIIPLNYAEMKKIKTELESQKPTDLNSNL</sequence>
<dbReference type="KEGG" id="cao:Celal_0651"/>
<keyword evidence="1" id="KW-0812">Transmembrane</keyword>
<dbReference type="EMBL" id="CP002453">
    <property type="protein sequence ID" value="ADV47990.1"/>
    <property type="molecule type" value="Genomic_DNA"/>
</dbReference>
<accession>E6XD77</accession>
<protein>
    <recommendedName>
        <fullName evidence="4">Redox-active disulfide protein 2</fullName>
    </recommendedName>
</protein>
<evidence type="ECO:0000256" key="1">
    <source>
        <dbReference type="SAM" id="Phobius"/>
    </source>
</evidence>
<evidence type="ECO:0008006" key="4">
    <source>
        <dbReference type="Google" id="ProtNLM"/>
    </source>
</evidence>
<keyword evidence="1" id="KW-1133">Transmembrane helix</keyword>
<dbReference type="eggNOG" id="ENOG50311GR">
    <property type="taxonomic scope" value="Bacteria"/>
</dbReference>
<dbReference type="OrthoDB" id="1202889at2"/>